<protein>
    <recommendedName>
        <fullName evidence="3">WW domain-containing protein</fullName>
    </recommendedName>
</protein>
<dbReference type="AlphaFoldDB" id="A0A8J6CHW7"/>
<reference evidence="4" key="1">
    <citation type="submission" date="2021-05" db="EMBL/GenBank/DDBJ databases">
        <title>The genome of the haptophyte Pavlova lutheri (Diacronema luteri, Pavlovales) - a model for lipid biosynthesis in eukaryotic algae.</title>
        <authorList>
            <person name="Hulatt C.J."/>
            <person name="Posewitz M.C."/>
        </authorList>
    </citation>
    <scope>NUCLEOTIDE SEQUENCE</scope>
    <source>
        <strain evidence="4">NIVA-4/92</strain>
    </source>
</reference>
<sequence length="148" mass="16566">MDEAPAPAPAAEEWDQQWSTEYLRPYYHNPATKESVWDPPLNGVIRELDNIAQLRAEASAAQAVPWREPDVTLLTMSVLLPVVLVLLGLFGLHLYVKKYHPDLIAHMSETRKKRDRAQNRRGRAGPSKFRPPWKMAQAGGAGGRSANS</sequence>
<accession>A0A8J6CHW7</accession>
<proteinExistence type="predicted"/>
<dbReference type="Gene3D" id="2.20.70.10">
    <property type="match status" value="1"/>
</dbReference>
<dbReference type="PROSITE" id="PS50020">
    <property type="entry name" value="WW_DOMAIN_2"/>
    <property type="match status" value="1"/>
</dbReference>
<keyword evidence="5" id="KW-1185">Reference proteome</keyword>
<keyword evidence="2" id="KW-0812">Transmembrane</keyword>
<dbReference type="OrthoDB" id="2530521at2759"/>
<dbReference type="EMBL" id="JAGTXO010000004">
    <property type="protein sequence ID" value="KAG8468188.1"/>
    <property type="molecule type" value="Genomic_DNA"/>
</dbReference>
<organism evidence="4 5">
    <name type="scientific">Diacronema lutheri</name>
    <name type="common">Unicellular marine alga</name>
    <name type="synonym">Monochrysis lutheri</name>
    <dbReference type="NCBI Taxonomy" id="2081491"/>
    <lineage>
        <taxon>Eukaryota</taxon>
        <taxon>Haptista</taxon>
        <taxon>Haptophyta</taxon>
        <taxon>Pavlovophyceae</taxon>
        <taxon>Pavlovales</taxon>
        <taxon>Pavlovaceae</taxon>
        <taxon>Diacronema</taxon>
    </lineage>
</organism>
<feature type="compositionally biased region" description="Gly residues" evidence="1">
    <location>
        <begin position="139"/>
        <end position="148"/>
    </location>
</feature>
<evidence type="ECO:0000259" key="3">
    <source>
        <dbReference type="PROSITE" id="PS50020"/>
    </source>
</evidence>
<evidence type="ECO:0000256" key="2">
    <source>
        <dbReference type="SAM" id="Phobius"/>
    </source>
</evidence>
<name>A0A8J6CHW7_DIALT</name>
<dbReference type="CDD" id="cd00201">
    <property type="entry name" value="WW"/>
    <property type="match status" value="1"/>
</dbReference>
<evidence type="ECO:0000256" key="1">
    <source>
        <dbReference type="SAM" id="MobiDB-lite"/>
    </source>
</evidence>
<comment type="caution">
    <text evidence="4">The sequence shown here is derived from an EMBL/GenBank/DDBJ whole genome shotgun (WGS) entry which is preliminary data.</text>
</comment>
<feature type="region of interest" description="Disordered" evidence="1">
    <location>
        <begin position="110"/>
        <end position="148"/>
    </location>
</feature>
<dbReference type="SMART" id="SM00456">
    <property type="entry name" value="WW"/>
    <property type="match status" value="1"/>
</dbReference>
<evidence type="ECO:0000313" key="5">
    <source>
        <dbReference type="Proteomes" id="UP000751190"/>
    </source>
</evidence>
<keyword evidence="2" id="KW-1133">Transmembrane helix</keyword>
<feature type="domain" description="WW" evidence="3">
    <location>
        <begin position="8"/>
        <end position="42"/>
    </location>
</feature>
<dbReference type="InterPro" id="IPR036020">
    <property type="entry name" value="WW_dom_sf"/>
</dbReference>
<gene>
    <name evidence="4" type="ORF">KFE25_013271</name>
</gene>
<dbReference type="SUPFAM" id="SSF51045">
    <property type="entry name" value="WW domain"/>
    <property type="match status" value="1"/>
</dbReference>
<keyword evidence="2" id="KW-0472">Membrane</keyword>
<dbReference type="InterPro" id="IPR001202">
    <property type="entry name" value="WW_dom"/>
</dbReference>
<feature type="transmembrane region" description="Helical" evidence="2">
    <location>
        <begin position="73"/>
        <end position="96"/>
    </location>
</feature>
<dbReference type="Pfam" id="PF00397">
    <property type="entry name" value="WW"/>
    <property type="match status" value="1"/>
</dbReference>
<evidence type="ECO:0000313" key="4">
    <source>
        <dbReference type="EMBL" id="KAG8468188.1"/>
    </source>
</evidence>
<dbReference type="Proteomes" id="UP000751190">
    <property type="component" value="Unassembled WGS sequence"/>
</dbReference>